<gene>
    <name evidence="1" type="ORF">P4T90_02470</name>
</gene>
<accession>A0ABU6MD44</accession>
<dbReference type="Proteomes" id="UP001341444">
    <property type="component" value="Unassembled WGS sequence"/>
</dbReference>
<evidence type="ECO:0000313" key="1">
    <source>
        <dbReference type="EMBL" id="MED1201951.1"/>
    </source>
</evidence>
<keyword evidence="2" id="KW-1185">Reference proteome</keyword>
<name>A0ABU6MD44_9BACI</name>
<dbReference type="Pfam" id="PF11863">
    <property type="entry name" value="DUF3383"/>
    <property type="match status" value="1"/>
</dbReference>
<dbReference type="InterPro" id="IPR021808">
    <property type="entry name" value="DUF3383"/>
</dbReference>
<evidence type="ECO:0000313" key="2">
    <source>
        <dbReference type="Proteomes" id="UP001341444"/>
    </source>
</evidence>
<protein>
    <submittedName>
        <fullName evidence="1">DUF3383 family protein</fullName>
    </submittedName>
</protein>
<proteinExistence type="predicted"/>
<organism evidence="1 2">
    <name type="scientific">Heyndrickxia acidicola</name>
    <dbReference type="NCBI Taxonomy" id="209389"/>
    <lineage>
        <taxon>Bacteria</taxon>
        <taxon>Bacillati</taxon>
        <taxon>Bacillota</taxon>
        <taxon>Bacilli</taxon>
        <taxon>Bacillales</taxon>
        <taxon>Bacillaceae</taxon>
        <taxon>Heyndrickxia</taxon>
    </lineage>
</organism>
<comment type="caution">
    <text evidence="1">The sequence shown here is derived from an EMBL/GenBank/DDBJ whole genome shotgun (WGS) entry which is preliminary data.</text>
</comment>
<reference evidence="1 2" key="1">
    <citation type="submission" date="2023-03" db="EMBL/GenBank/DDBJ databases">
        <title>Bacillus Genome Sequencing.</title>
        <authorList>
            <person name="Dunlap C."/>
        </authorList>
    </citation>
    <scope>NUCLEOTIDE SEQUENCE [LARGE SCALE GENOMIC DNA]</scope>
    <source>
        <strain evidence="1 2">B-23453</strain>
    </source>
</reference>
<dbReference type="EMBL" id="JARMAB010000004">
    <property type="protein sequence ID" value="MED1201951.1"/>
    <property type="molecule type" value="Genomic_DNA"/>
</dbReference>
<dbReference type="RefSeq" id="WP_066264496.1">
    <property type="nucleotide sequence ID" value="NZ_JARMAB010000004.1"/>
</dbReference>
<sequence length="341" mass="36617">MALQDIQVTIDIQRPSPRVGLGRPLILAESASTTSTYTEYASIDDLVKDYAETTTVYKKAAAVFAQANAPDIVAVATYSATGGGDPSTGLTIVAAFEKYFGNAWNFLLLPDAIASERLAVSNALEAHKFKFLVLKVETQDELAQYISNSRTICYYHPSKTGEELDAAIIGEAASLQVGSITWKFRKNLVGITPVDITSDDLKAIHAAGANMYVEKAGIPQTSEGITATGQYIDILHGQDWVKVNGENSLQLLLSDNDKIPSNSIGVSMASSVLTTVLTTATQNGIIEKDVNGNALFSVTATPIDQIPKTDREKRIYSGLSFQYTPQGAVHEMTVTGTIVEE</sequence>